<accession>A0A1Y4PZI0</accession>
<dbReference type="Proteomes" id="UP000424805">
    <property type="component" value="Unassembled WGS sequence"/>
</dbReference>
<organism evidence="2 3">
    <name type="scientific">Bacteroides ovatus</name>
    <dbReference type="NCBI Taxonomy" id="28116"/>
    <lineage>
        <taxon>Bacteria</taxon>
        <taxon>Pseudomonadati</taxon>
        <taxon>Bacteroidota</taxon>
        <taxon>Bacteroidia</taxon>
        <taxon>Bacteroidales</taxon>
        <taxon>Bacteroidaceae</taxon>
        <taxon>Bacteroides</taxon>
    </lineage>
</organism>
<dbReference type="AlphaFoldDB" id="A0A1Y4PZI0"/>
<evidence type="ECO:0000313" key="3">
    <source>
        <dbReference type="Proteomes" id="UP000283329"/>
    </source>
</evidence>
<reference evidence="1 4" key="2">
    <citation type="journal article" date="2019" name="Nat. Med.">
        <title>A library of human gut bacterial isolates paired with longitudinal multiomics data enables mechanistic microbiome research.</title>
        <authorList>
            <person name="Poyet M."/>
            <person name="Groussin M."/>
            <person name="Gibbons S.M."/>
            <person name="Avila-Pacheco J."/>
            <person name="Jiang X."/>
            <person name="Kearney S.M."/>
            <person name="Perrotta A.R."/>
            <person name="Berdy B."/>
            <person name="Zhao S."/>
            <person name="Lieberman T.D."/>
            <person name="Swanson P.K."/>
            <person name="Smith M."/>
            <person name="Roesemann S."/>
            <person name="Alexander J.E."/>
            <person name="Rich S.A."/>
            <person name="Livny J."/>
            <person name="Vlamakis H."/>
            <person name="Clish C."/>
            <person name="Bullock K."/>
            <person name="Deik A."/>
            <person name="Scott J."/>
            <person name="Pierce K.A."/>
            <person name="Xavier R.J."/>
            <person name="Alm E.J."/>
        </authorList>
    </citation>
    <scope>NUCLEOTIDE SEQUENCE [LARGE SCALE GENOMIC DNA]</scope>
    <source>
        <strain evidence="1 4">BIOML-A15</strain>
    </source>
</reference>
<evidence type="ECO:0000313" key="2">
    <source>
        <dbReference type="EMBL" id="RHH45930.1"/>
    </source>
</evidence>
<evidence type="ECO:0000313" key="4">
    <source>
        <dbReference type="Proteomes" id="UP000424805"/>
    </source>
</evidence>
<dbReference type="EMBL" id="VWFP01000024">
    <property type="protein sequence ID" value="KAA4622617.1"/>
    <property type="molecule type" value="Genomic_DNA"/>
</dbReference>
<dbReference type="EMBL" id="QRJR01000009">
    <property type="protein sequence ID" value="RHH45930.1"/>
    <property type="molecule type" value="Genomic_DNA"/>
</dbReference>
<protein>
    <submittedName>
        <fullName evidence="2">Uncharacterized protein</fullName>
    </submittedName>
</protein>
<dbReference type="PROSITE" id="PS51257">
    <property type="entry name" value="PROKAR_LIPOPROTEIN"/>
    <property type="match status" value="1"/>
</dbReference>
<dbReference type="Proteomes" id="UP000283329">
    <property type="component" value="Unassembled WGS sequence"/>
</dbReference>
<sequence length="558" mass="61917">MIMNKITTLLSILFISGLFCSCEHPGMEYIIQEKGLNVQESTIYVDGFLAKGTPAFAGDENEPGDRLGIPFVNGFGRKLLVKFVDRSSETGLKIEDGEVQLSFQGDKQYAYFPISGTPTQDGSVPISFDIFENGEKIGTTITKTIPIWAEGTQRPAREFIPTSEKPFVLLGGEINWVNQSAPITGAQNEQIFWYARMSSPSTEIKTAGLTYNCVANLRYNSIMIANNAIRPSFTEDNGVKALTLFTPTPENMEQYPEAFTLKDGTLSHVWGENDIFFHGTNSKPISVGMWDENTPDILYGGNRTRPMSSASWTISASTPKSYIEKPGNYKIYIKYTNTDAGNDIIQYFPKHPVTGETGWVPFEFTITENPVSGFIVNPNLTTDTPDVPTFNEDWEPTESNPVKAIRGELVQKSNQQTKILTKGEALGGNTAMRIWFATYKSEGATVPTGYNFKAHDDNKNNWFRGFYTPDVVKVAGDKSKIGAGTANKKSNEIVHFFEDSKLNEKYFISYVDFNADAGTLLNKAGTFTFIFESLPNSGTAYPKFENGFTCPINVIVQE</sequence>
<proteinExistence type="predicted"/>
<reference evidence="2 3" key="1">
    <citation type="submission" date="2018-08" db="EMBL/GenBank/DDBJ databases">
        <title>A genome reference for cultivated species of the human gut microbiota.</title>
        <authorList>
            <person name="Zou Y."/>
            <person name="Xue W."/>
            <person name="Luo G."/>
        </authorList>
    </citation>
    <scope>NUCLEOTIDE SEQUENCE [LARGE SCALE GENOMIC DNA]</scope>
    <source>
        <strain evidence="2 3">AM17-48</strain>
    </source>
</reference>
<dbReference type="RefSeq" id="WP_004324233.1">
    <property type="nucleotide sequence ID" value="NZ_QRKX01000002.1"/>
</dbReference>
<name>A0A1Y4PZI0_BACOV</name>
<evidence type="ECO:0000313" key="1">
    <source>
        <dbReference type="EMBL" id="KAA4622617.1"/>
    </source>
</evidence>
<gene>
    <name evidence="2" type="ORF">DW206_12670</name>
    <name evidence="1" type="ORF">F3B90_20080</name>
</gene>
<comment type="caution">
    <text evidence="2">The sequence shown here is derived from an EMBL/GenBank/DDBJ whole genome shotgun (WGS) entry which is preliminary data.</text>
</comment>